<feature type="transmembrane region" description="Helical" evidence="7">
    <location>
        <begin position="16"/>
        <end position="36"/>
    </location>
</feature>
<evidence type="ECO:0000313" key="8">
    <source>
        <dbReference type="EMBL" id="MFC0318898.1"/>
    </source>
</evidence>
<dbReference type="Gene3D" id="3.30.160.60">
    <property type="entry name" value="Classic Zinc Finger"/>
    <property type="match status" value="1"/>
</dbReference>
<dbReference type="EMBL" id="JBHLWO010000002">
    <property type="protein sequence ID" value="MFC0318898.1"/>
    <property type="molecule type" value="Genomic_DNA"/>
</dbReference>
<comment type="subcellular location">
    <subcellularLocation>
        <location evidence="7">Cell membrane</location>
        <topology evidence="7">Single-pass membrane protein</topology>
    </subcellularLocation>
</comment>
<evidence type="ECO:0000256" key="1">
    <source>
        <dbReference type="ARBA" id="ARBA00022475"/>
    </source>
</evidence>
<evidence type="ECO:0000256" key="3">
    <source>
        <dbReference type="ARBA" id="ARBA00022989"/>
    </source>
</evidence>
<keyword evidence="9" id="KW-1185">Reference proteome</keyword>
<dbReference type="EC" id="4.2.2.29" evidence="7"/>
<feature type="site" description="Important for catalytic activity" evidence="7">
    <location>
        <position position="227"/>
    </location>
</feature>
<dbReference type="Pfam" id="PF02618">
    <property type="entry name" value="YceG"/>
    <property type="match status" value="1"/>
</dbReference>
<keyword evidence="1 7" id="KW-1003">Cell membrane</keyword>
<protein>
    <recommendedName>
        <fullName evidence="7">Endolytic murein transglycosylase</fullName>
        <ecNumber evidence="7">4.2.2.29</ecNumber>
    </recommendedName>
    <alternativeName>
        <fullName evidence="7">Peptidoglycan lytic transglycosylase</fullName>
    </alternativeName>
    <alternativeName>
        <fullName evidence="7">Peptidoglycan polymerization terminase</fullName>
    </alternativeName>
</protein>
<evidence type="ECO:0000256" key="7">
    <source>
        <dbReference type="HAMAP-Rule" id="MF_02065"/>
    </source>
</evidence>
<name>A0ABV6HLR6_9SPHI</name>
<keyword evidence="2 7" id="KW-0812">Transmembrane</keyword>
<evidence type="ECO:0000256" key="6">
    <source>
        <dbReference type="ARBA" id="ARBA00023316"/>
    </source>
</evidence>
<dbReference type="Proteomes" id="UP001589774">
    <property type="component" value="Unassembled WGS sequence"/>
</dbReference>
<dbReference type="Gene3D" id="3.30.1490.480">
    <property type="entry name" value="Endolytic murein transglycosylase"/>
    <property type="match status" value="1"/>
</dbReference>
<dbReference type="CDD" id="cd08010">
    <property type="entry name" value="MltG_like"/>
    <property type="match status" value="1"/>
</dbReference>
<comment type="caution">
    <text evidence="8">The sequence shown here is derived from an EMBL/GenBank/DDBJ whole genome shotgun (WGS) entry which is preliminary data.</text>
</comment>
<evidence type="ECO:0000256" key="4">
    <source>
        <dbReference type="ARBA" id="ARBA00023136"/>
    </source>
</evidence>
<proteinExistence type="inferred from homology"/>
<organism evidence="8 9">
    <name type="scientific">Olivibacter oleidegradans</name>
    <dbReference type="NCBI Taxonomy" id="760123"/>
    <lineage>
        <taxon>Bacteria</taxon>
        <taxon>Pseudomonadati</taxon>
        <taxon>Bacteroidota</taxon>
        <taxon>Sphingobacteriia</taxon>
        <taxon>Sphingobacteriales</taxon>
        <taxon>Sphingobacteriaceae</taxon>
        <taxon>Olivibacter</taxon>
    </lineage>
</organism>
<accession>A0ABV6HLR6</accession>
<keyword evidence="5 7" id="KW-0456">Lyase</keyword>
<evidence type="ECO:0000313" key="9">
    <source>
        <dbReference type="Proteomes" id="UP001589774"/>
    </source>
</evidence>
<keyword evidence="4 7" id="KW-0472">Membrane</keyword>
<keyword evidence="6 7" id="KW-0961">Cell wall biogenesis/degradation</keyword>
<dbReference type="PANTHER" id="PTHR30518">
    <property type="entry name" value="ENDOLYTIC MUREIN TRANSGLYCOSYLASE"/>
    <property type="match status" value="1"/>
</dbReference>
<evidence type="ECO:0000256" key="2">
    <source>
        <dbReference type="ARBA" id="ARBA00022692"/>
    </source>
</evidence>
<dbReference type="PANTHER" id="PTHR30518:SF2">
    <property type="entry name" value="ENDOLYTIC MUREIN TRANSGLYCOSYLASE"/>
    <property type="match status" value="1"/>
</dbReference>
<dbReference type="NCBIfam" id="TIGR00247">
    <property type="entry name" value="endolytic transglycosylase MltG"/>
    <property type="match status" value="1"/>
</dbReference>
<comment type="similarity">
    <text evidence="7">Belongs to the transglycosylase MltG family.</text>
</comment>
<dbReference type="RefSeq" id="WP_130857384.1">
    <property type="nucleotide sequence ID" value="NZ_JBHLWO010000002.1"/>
</dbReference>
<sequence>METVPTPKKRSIGKRIISVIILIALLAGSVIAYTYYKRYFAPNVTESEEYLYVRTGASFDNLMEELGEKNILVDTASFRWAAEKMEYPSRIKPGKYKLKGGMNNRSLINMLGGGFQEPVKLRFQNIRLKDQFAGYIGTQIEPDSSILITLLDSDTLAAKYGFNTDNFFTMFIPNTYEMYWNISANDFFDRMNKEYNNFWTEERRKKAESINLTPIQVSILASIVKGEALHTDEMPKIAGLYLNRLQKGILLQADPTVIFATNDFTIRRVLNRHLRTDSPYNTYIYKGLPPGPIMMPSIASIDAVLNYQKHNYIYMCAKEDFSGYHNFSTNQAEHLINARKFQQALNERNIKR</sequence>
<keyword evidence="3 7" id="KW-1133">Transmembrane helix</keyword>
<comment type="function">
    <text evidence="7">Functions as a peptidoglycan terminase that cleaves nascent peptidoglycan strands endolytically to terminate their elongation.</text>
</comment>
<comment type="catalytic activity">
    <reaction evidence="7">
        <text>a peptidoglycan chain = a peptidoglycan chain with N-acetyl-1,6-anhydromuramyl-[peptide] at the reducing end + a peptidoglycan chain with N-acetylglucosamine at the non-reducing end.</text>
        <dbReference type="EC" id="4.2.2.29"/>
    </reaction>
</comment>
<gene>
    <name evidence="7 8" type="primary">mltG</name>
    <name evidence="8" type="ORF">ACFFI0_11285</name>
</gene>
<evidence type="ECO:0000256" key="5">
    <source>
        <dbReference type="ARBA" id="ARBA00023239"/>
    </source>
</evidence>
<reference evidence="8 9" key="1">
    <citation type="submission" date="2024-09" db="EMBL/GenBank/DDBJ databases">
        <authorList>
            <person name="Sun Q."/>
            <person name="Mori K."/>
        </authorList>
    </citation>
    <scope>NUCLEOTIDE SEQUENCE [LARGE SCALE GENOMIC DNA]</scope>
    <source>
        <strain evidence="8 9">CCM 7765</strain>
    </source>
</reference>
<dbReference type="HAMAP" id="MF_02065">
    <property type="entry name" value="MltG"/>
    <property type="match status" value="1"/>
</dbReference>
<dbReference type="InterPro" id="IPR003770">
    <property type="entry name" value="MLTG-like"/>
</dbReference>